<name>A0AAN5CCV1_9BILA</name>
<dbReference type="Proteomes" id="UP001328107">
    <property type="component" value="Unassembled WGS sequence"/>
</dbReference>
<proteinExistence type="predicted"/>
<reference evidence="2" key="1">
    <citation type="submission" date="2022-10" db="EMBL/GenBank/DDBJ databases">
        <title>Genome assembly of Pristionchus species.</title>
        <authorList>
            <person name="Yoshida K."/>
            <person name="Sommer R.J."/>
        </authorList>
    </citation>
    <scope>NUCLEOTIDE SEQUENCE [LARGE SCALE GENOMIC DNA]</scope>
    <source>
        <strain evidence="2">RS5460</strain>
    </source>
</reference>
<accession>A0AAN5CCV1</accession>
<evidence type="ECO:0000313" key="1">
    <source>
        <dbReference type="EMBL" id="GMR37879.1"/>
    </source>
</evidence>
<evidence type="ECO:0000313" key="2">
    <source>
        <dbReference type="Proteomes" id="UP001328107"/>
    </source>
</evidence>
<feature type="non-terminal residue" evidence="1">
    <location>
        <position position="1"/>
    </location>
</feature>
<organism evidence="1 2">
    <name type="scientific">Pristionchus mayeri</name>
    <dbReference type="NCBI Taxonomy" id="1317129"/>
    <lineage>
        <taxon>Eukaryota</taxon>
        <taxon>Metazoa</taxon>
        <taxon>Ecdysozoa</taxon>
        <taxon>Nematoda</taxon>
        <taxon>Chromadorea</taxon>
        <taxon>Rhabditida</taxon>
        <taxon>Rhabditina</taxon>
        <taxon>Diplogasteromorpha</taxon>
        <taxon>Diplogasteroidea</taxon>
        <taxon>Neodiplogasteridae</taxon>
        <taxon>Pristionchus</taxon>
    </lineage>
</organism>
<comment type="caution">
    <text evidence="1">The sequence shown here is derived from an EMBL/GenBank/DDBJ whole genome shotgun (WGS) entry which is preliminary data.</text>
</comment>
<dbReference type="AlphaFoldDB" id="A0AAN5CCV1"/>
<protein>
    <submittedName>
        <fullName evidence="1">Uncharacterized protein</fullName>
    </submittedName>
</protein>
<dbReference type="EMBL" id="BTRK01000002">
    <property type="protein sequence ID" value="GMR37879.1"/>
    <property type="molecule type" value="Genomic_DNA"/>
</dbReference>
<gene>
    <name evidence="1" type="ORF">PMAYCL1PPCAC_08074</name>
</gene>
<keyword evidence="2" id="KW-1185">Reference proteome</keyword>
<sequence length="89" mass="10020">RTAKVVLCGFCNTDGTQTEAGGGPDLTPCDDANPNTAARRAVPCFFRLHHPRPQRQRRRIVLRRHLVAVDGSCCRQHSLQPCCNEHYCY</sequence>